<dbReference type="InterPro" id="IPR024563">
    <property type="entry name" value="YqhR"/>
</dbReference>
<evidence type="ECO:0000313" key="3">
    <source>
        <dbReference type="Proteomes" id="UP000717624"/>
    </source>
</evidence>
<evidence type="ECO:0000313" key="2">
    <source>
        <dbReference type="EMBL" id="MBM7588563.1"/>
    </source>
</evidence>
<dbReference type="Proteomes" id="UP000717624">
    <property type="component" value="Unassembled WGS sequence"/>
</dbReference>
<comment type="caution">
    <text evidence="2">The sequence shown here is derived from an EMBL/GenBank/DDBJ whole genome shotgun (WGS) entry which is preliminary data.</text>
</comment>
<feature type="transmembrane region" description="Helical" evidence="1">
    <location>
        <begin position="132"/>
        <end position="148"/>
    </location>
</feature>
<name>A0A938XR01_9BACL</name>
<reference evidence="2" key="1">
    <citation type="submission" date="2021-01" db="EMBL/GenBank/DDBJ databases">
        <title>Genomic Encyclopedia of Type Strains, Phase IV (KMG-IV): sequencing the most valuable type-strain genomes for metagenomic binning, comparative biology and taxonomic classification.</title>
        <authorList>
            <person name="Goeker M."/>
        </authorList>
    </citation>
    <scope>NUCLEOTIDE SEQUENCE</scope>
    <source>
        <strain evidence="2">DSM 25523</strain>
    </source>
</reference>
<evidence type="ECO:0000256" key="1">
    <source>
        <dbReference type="SAM" id="Phobius"/>
    </source>
</evidence>
<keyword evidence="1" id="KW-0812">Transmembrane</keyword>
<dbReference type="RefSeq" id="WP_204516312.1">
    <property type="nucleotide sequence ID" value="NZ_BAABIN010000009.1"/>
</dbReference>
<feature type="transmembrane region" description="Helical" evidence="1">
    <location>
        <begin position="68"/>
        <end position="91"/>
    </location>
</feature>
<protein>
    <submittedName>
        <fullName evidence="2">Uncharacterized protein</fullName>
    </submittedName>
</protein>
<accession>A0A938XR01</accession>
<keyword evidence="1" id="KW-0472">Membrane</keyword>
<proteinExistence type="predicted"/>
<sequence>MMGMVKTKQAKQQKVVTKQLSLQKLLEISFWGTVMWGIVRLLANYFSFTPFTVGSFSRLIYGTTADNSAIGIVTGALILFAVTIVATWLYATLFARIHAWWLGLAYGLVFLLLFALFFRAGTWGDTTMSTEIVWFLSYGLFIGMSVLIEKVDVE</sequence>
<dbReference type="AlphaFoldDB" id="A0A938XR01"/>
<keyword evidence="3" id="KW-1185">Reference proteome</keyword>
<dbReference type="EMBL" id="JAFBEB010000001">
    <property type="protein sequence ID" value="MBM7588563.1"/>
    <property type="molecule type" value="Genomic_DNA"/>
</dbReference>
<keyword evidence="1" id="KW-1133">Transmembrane helix</keyword>
<dbReference type="Pfam" id="PF11085">
    <property type="entry name" value="YqhR"/>
    <property type="match status" value="1"/>
</dbReference>
<feature type="transmembrane region" description="Helical" evidence="1">
    <location>
        <begin position="98"/>
        <end position="120"/>
    </location>
</feature>
<gene>
    <name evidence="2" type="ORF">JOD01_000149</name>
</gene>
<organism evidence="2 3">
    <name type="scientific">Brevibacillus fulvus</name>
    <dbReference type="NCBI Taxonomy" id="1125967"/>
    <lineage>
        <taxon>Bacteria</taxon>
        <taxon>Bacillati</taxon>
        <taxon>Bacillota</taxon>
        <taxon>Bacilli</taxon>
        <taxon>Bacillales</taxon>
        <taxon>Paenibacillaceae</taxon>
        <taxon>Brevibacillus</taxon>
    </lineage>
</organism>
<feature type="transmembrane region" description="Helical" evidence="1">
    <location>
        <begin position="28"/>
        <end position="48"/>
    </location>
</feature>